<proteinExistence type="predicted"/>
<evidence type="ECO:0000313" key="2">
    <source>
        <dbReference type="Proteomes" id="UP000295718"/>
    </source>
</evidence>
<protein>
    <recommendedName>
        <fullName evidence="3">Glyoxalase/bleomycin resistance protein/dioxygenase superfamily protein</fullName>
    </recommendedName>
</protein>
<dbReference type="STRING" id="1469948.GCA_000732725_01835"/>
<dbReference type="Proteomes" id="UP000295718">
    <property type="component" value="Unassembled WGS sequence"/>
</dbReference>
<dbReference type="AlphaFoldDB" id="A0A4V6NGP3"/>
<keyword evidence="2" id="KW-1185">Reference proteome</keyword>
<accession>A0A4V6NGP3</accession>
<reference evidence="1 2" key="1">
    <citation type="submission" date="2019-03" db="EMBL/GenBank/DDBJ databases">
        <title>Genomic Encyclopedia of Type Strains, Phase IV (KMG-IV): sequencing the most valuable type-strain genomes for metagenomic binning, comparative biology and taxonomic classification.</title>
        <authorList>
            <person name="Goeker M."/>
        </authorList>
    </citation>
    <scope>NUCLEOTIDE SEQUENCE [LARGE SCALE GENOMIC DNA]</scope>
    <source>
        <strain evidence="1 2">DSM 100556</strain>
    </source>
</reference>
<evidence type="ECO:0000313" key="1">
    <source>
        <dbReference type="EMBL" id="TCL58957.1"/>
    </source>
</evidence>
<name>A0A4V6NGP3_9FIRM</name>
<gene>
    <name evidence="1" type="ORF">EDD76_105130</name>
</gene>
<evidence type="ECO:0008006" key="3">
    <source>
        <dbReference type="Google" id="ProtNLM"/>
    </source>
</evidence>
<dbReference type="RefSeq" id="WP_031390535.1">
    <property type="nucleotide sequence ID" value="NZ_JPNB01000001.1"/>
</dbReference>
<dbReference type="EMBL" id="SLUO01000005">
    <property type="protein sequence ID" value="TCL58957.1"/>
    <property type="molecule type" value="Genomic_DNA"/>
</dbReference>
<sequence length="118" mass="13315">MVKPILACKDPYETAKIFQGAGWQIDFSKPPESGDPLVSVSLSNNSILLGITHGYVREEQISYIGCGVVFYITVPKDEFRQIYDNHKKLEATSIELQPWSDYTFEVMIGGFKFMIASE</sequence>
<comment type="caution">
    <text evidence="1">The sequence shown here is derived from an EMBL/GenBank/DDBJ whole genome shotgun (WGS) entry which is preliminary data.</text>
</comment>
<organism evidence="1 2">
    <name type="scientific">Kineothrix alysoides</name>
    <dbReference type="NCBI Taxonomy" id="1469948"/>
    <lineage>
        <taxon>Bacteria</taxon>
        <taxon>Bacillati</taxon>
        <taxon>Bacillota</taxon>
        <taxon>Clostridia</taxon>
        <taxon>Lachnospirales</taxon>
        <taxon>Lachnospiraceae</taxon>
        <taxon>Kineothrix</taxon>
    </lineage>
</organism>